<evidence type="ECO:0000256" key="4">
    <source>
        <dbReference type="ARBA" id="ARBA00022980"/>
    </source>
</evidence>
<evidence type="ECO:0000256" key="3">
    <source>
        <dbReference type="ARBA" id="ARBA00022946"/>
    </source>
</evidence>
<dbReference type="Proteomes" id="UP000007431">
    <property type="component" value="Unassembled WGS sequence"/>
</dbReference>
<dbReference type="OMA" id="DIKESWR"/>
<evidence type="ECO:0000256" key="5">
    <source>
        <dbReference type="ARBA" id="ARBA00023128"/>
    </source>
</evidence>
<evidence type="ECO:0000313" key="8">
    <source>
        <dbReference type="EMBL" id="EFJ03695.1"/>
    </source>
</evidence>
<organism evidence="9">
    <name type="scientific">Schizophyllum commune (strain H4-8 / FGSC 9210)</name>
    <name type="common">Split gill fungus</name>
    <dbReference type="NCBI Taxonomy" id="578458"/>
    <lineage>
        <taxon>Eukaryota</taxon>
        <taxon>Fungi</taxon>
        <taxon>Dikarya</taxon>
        <taxon>Basidiomycota</taxon>
        <taxon>Agaricomycotina</taxon>
        <taxon>Agaricomycetes</taxon>
        <taxon>Agaricomycetidae</taxon>
        <taxon>Agaricales</taxon>
        <taxon>Schizophyllaceae</taxon>
        <taxon>Schizophyllum</taxon>
    </lineage>
</organism>
<dbReference type="InterPro" id="IPR011332">
    <property type="entry name" value="Ribosomal_zn-bd"/>
</dbReference>
<dbReference type="HAMAP" id="MF_00340">
    <property type="entry name" value="Ribosomal_bL32"/>
    <property type="match status" value="1"/>
</dbReference>
<dbReference type="STRING" id="578458.D8PPS6"/>
<accession>D8PPS6</accession>
<evidence type="ECO:0000256" key="6">
    <source>
        <dbReference type="ARBA" id="ARBA00023274"/>
    </source>
</evidence>
<dbReference type="PANTHER" id="PTHR21026">
    <property type="entry name" value="39S RIBOSOMAL PROTEIN L32, MITOCHONDRIAL"/>
    <property type="match status" value="1"/>
</dbReference>
<comment type="similarity">
    <text evidence="2">Belongs to the bacterial ribosomal protein bL32 family.</text>
</comment>
<keyword evidence="4" id="KW-0689">Ribosomal protein</keyword>
<dbReference type="OrthoDB" id="2014905at2759"/>
<evidence type="ECO:0000256" key="1">
    <source>
        <dbReference type="ARBA" id="ARBA00004173"/>
    </source>
</evidence>
<protein>
    <recommendedName>
        <fullName evidence="7">Large ribosomal subunit protein bL32m</fullName>
    </recommendedName>
</protein>
<dbReference type="AlphaFoldDB" id="D8PPS6"/>
<dbReference type="RefSeq" id="XP_003038597.1">
    <property type="nucleotide sequence ID" value="XM_003038551.1"/>
</dbReference>
<dbReference type="eggNOG" id="KOG4080">
    <property type="taxonomic scope" value="Eukaryota"/>
</dbReference>
<dbReference type="VEuPathDB" id="FungiDB:SCHCODRAFT_02566425"/>
<keyword evidence="6" id="KW-0687">Ribonucleoprotein</keyword>
<dbReference type="PANTHER" id="PTHR21026:SF2">
    <property type="entry name" value="LARGE RIBOSOMAL SUBUNIT PROTEIN BL32M"/>
    <property type="match status" value="1"/>
</dbReference>
<proteinExistence type="inferred from homology"/>
<dbReference type="GeneID" id="9584900"/>
<dbReference type="InterPro" id="IPR051991">
    <property type="entry name" value="Mitoribosomal_protein_bL32"/>
</dbReference>
<evidence type="ECO:0000313" key="9">
    <source>
        <dbReference type="Proteomes" id="UP000007431"/>
    </source>
</evidence>
<comment type="subcellular location">
    <subcellularLocation>
        <location evidence="1">Mitochondrion</location>
    </subcellularLocation>
</comment>
<reference evidence="8 9" key="1">
    <citation type="journal article" date="2010" name="Nat. Biotechnol.">
        <title>Genome sequence of the model mushroom Schizophyllum commune.</title>
        <authorList>
            <person name="Ohm R.A."/>
            <person name="de Jong J.F."/>
            <person name="Lugones L.G."/>
            <person name="Aerts A."/>
            <person name="Kothe E."/>
            <person name="Stajich J.E."/>
            <person name="de Vries R.P."/>
            <person name="Record E."/>
            <person name="Levasseur A."/>
            <person name="Baker S.E."/>
            <person name="Bartholomew K.A."/>
            <person name="Coutinho P.M."/>
            <person name="Erdmann S."/>
            <person name="Fowler T.J."/>
            <person name="Gathman A.C."/>
            <person name="Lombard V."/>
            <person name="Henrissat B."/>
            <person name="Knabe N."/>
            <person name="Kuees U."/>
            <person name="Lilly W.W."/>
            <person name="Lindquist E."/>
            <person name="Lucas S."/>
            <person name="Magnuson J.K."/>
            <person name="Piumi F."/>
            <person name="Raudaskoski M."/>
            <person name="Salamov A."/>
            <person name="Schmutz J."/>
            <person name="Schwarze F.W.M.R."/>
            <person name="vanKuyk P.A."/>
            <person name="Horton J.S."/>
            <person name="Grigoriev I.V."/>
            <person name="Woesten H.A.B."/>
        </authorList>
    </citation>
    <scope>NUCLEOTIDE SEQUENCE [LARGE SCALE GENOMIC DNA]</scope>
    <source>
        <strain evidence="9">H4-8 / FGSC 9210</strain>
    </source>
</reference>
<evidence type="ECO:0000256" key="7">
    <source>
        <dbReference type="ARBA" id="ARBA00039935"/>
    </source>
</evidence>
<dbReference type="EMBL" id="GL377302">
    <property type="protein sequence ID" value="EFJ03695.1"/>
    <property type="molecule type" value="Genomic_DNA"/>
</dbReference>
<dbReference type="GO" id="GO:0003735">
    <property type="term" value="F:structural constituent of ribosome"/>
    <property type="evidence" value="ECO:0007669"/>
    <property type="project" value="InterPro"/>
</dbReference>
<dbReference type="InParanoid" id="D8PPS6"/>
<keyword evidence="5" id="KW-0496">Mitochondrion</keyword>
<dbReference type="SUPFAM" id="SSF57829">
    <property type="entry name" value="Zn-binding ribosomal proteins"/>
    <property type="match status" value="1"/>
</dbReference>
<dbReference type="HOGENOM" id="CLU_129084_0_1_1"/>
<evidence type="ECO:0000256" key="2">
    <source>
        <dbReference type="ARBA" id="ARBA00008560"/>
    </source>
</evidence>
<dbReference type="InterPro" id="IPR002677">
    <property type="entry name" value="Ribosomal_bL32"/>
</dbReference>
<sequence>MAALSLARPALQLPVFRAPLWRPLFASWGLAPAAALAPWRTQSAPSPTWDIRARLQSLLELLPGIVLAVPKKKTSHSKKRMRAAGKGLKDKQNIVSCPGCGSPKLAHHLCGKCYGFLSKLWKGKFHRHGDMPDLS</sequence>
<name>D8PPS6_SCHCM</name>
<dbReference type="GO" id="GO:0005762">
    <property type="term" value="C:mitochondrial large ribosomal subunit"/>
    <property type="evidence" value="ECO:0007669"/>
    <property type="project" value="TreeGrafter"/>
</dbReference>
<keyword evidence="9" id="KW-1185">Reference proteome</keyword>
<dbReference type="NCBIfam" id="TIGR01031">
    <property type="entry name" value="rpmF_bact"/>
    <property type="match status" value="1"/>
</dbReference>
<keyword evidence="3" id="KW-0809">Transit peptide</keyword>
<gene>
    <name evidence="8" type="ORF">SCHCODRAFT_49290</name>
</gene>
<dbReference type="GO" id="GO:0006412">
    <property type="term" value="P:translation"/>
    <property type="evidence" value="ECO:0007669"/>
    <property type="project" value="InterPro"/>
</dbReference>
<dbReference type="KEGG" id="scm:SCHCO_02566425"/>
<dbReference type="Pfam" id="PF01783">
    <property type="entry name" value="Ribosomal_L32p"/>
    <property type="match status" value="1"/>
</dbReference>